<dbReference type="AlphaFoldDB" id="A0A401RFJ4"/>
<protein>
    <recommendedName>
        <fullName evidence="6">Ig-like domain-containing protein</fullName>
    </recommendedName>
</protein>
<evidence type="ECO:0000259" key="3">
    <source>
        <dbReference type="SMART" id="SM00409"/>
    </source>
</evidence>
<dbReference type="Pfam" id="PF07686">
    <property type="entry name" value="V-set"/>
    <property type="match status" value="1"/>
</dbReference>
<dbReference type="PANTHER" id="PTHR23267">
    <property type="entry name" value="IMMUNOGLOBULIN LIGHT CHAIN"/>
    <property type="match status" value="1"/>
</dbReference>
<dbReference type="InterPro" id="IPR050150">
    <property type="entry name" value="IgV_Light_Chain"/>
</dbReference>
<dbReference type="InterPro" id="IPR003599">
    <property type="entry name" value="Ig_sub"/>
</dbReference>
<dbReference type="InterPro" id="IPR036179">
    <property type="entry name" value="Ig-like_dom_sf"/>
</dbReference>
<dbReference type="FunFam" id="2.60.40.10:FF:001230">
    <property type="entry name" value="Immunoglobulin kappa variable 8-16"/>
    <property type="match status" value="1"/>
</dbReference>
<evidence type="ECO:0000259" key="2">
    <source>
        <dbReference type="SMART" id="SM00406"/>
    </source>
</evidence>
<dbReference type="OrthoDB" id="6103117at2759"/>
<dbReference type="EMBL" id="BEZZ01005289">
    <property type="protein sequence ID" value="GCC16922.1"/>
    <property type="molecule type" value="Genomic_DNA"/>
</dbReference>
<dbReference type="SMART" id="SM00409">
    <property type="entry name" value="IG"/>
    <property type="match status" value="1"/>
</dbReference>
<dbReference type="SMART" id="SM00406">
    <property type="entry name" value="IGv"/>
    <property type="match status" value="1"/>
</dbReference>
<dbReference type="InterPro" id="IPR013106">
    <property type="entry name" value="Ig_V-set"/>
</dbReference>
<dbReference type="SUPFAM" id="SSF48726">
    <property type="entry name" value="Immunoglobulin"/>
    <property type="match status" value="1"/>
</dbReference>
<accession>A0A401RFJ4</accession>
<gene>
    <name evidence="4" type="ORF">chiPu_0021937</name>
</gene>
<evidence type="ECO:0000256" key="1">
    <source>
        <dbReference type="SAM" id="SignalP"/>
    </source>
</evidence>
<name>A0A401RFJ4_CHIPU</name>
<reference evidence="4 5" key="1">
    <citation type="journal article" date="2018" name="Nat. Ecol. Evol.">
        <title>Shark genomes provide insights into elasmobranch evolution and the origin of vertebrates.</title>
        <authorList>
            <person name="Hara Y"/>
            <person name="Yamaguchi K"/>
            <person name="Onimaru K"/>
            <person name="Kadota M"/>
            <person name="Koyanagi M"/>
            <person name="Keeley SD"/>
            <person name="Tatsumi K"/>
            <person name="Tanaka K"/>
            <person name="Motone F"/>
            <person name="Kageyama Y"/>
            <person name="Nozu R"/>
            <person name="Adachi N"/>
            <person name="Nishimura O"/>
            <person name="Nakagawa R"/>
            <person name="Tanegashima C"/>
            <person name="Kiyatake I"/>
            <person name="Matsumoto R"/>
            <person name="Murakumo K"/>
            <person name="Nishida K"/>
            <person name="Terakita A"/>
            <person name="Kuratani S"/>
            <person name="Sato K"/>
            <person name="Hyodo S Kuraku.S."/>
        </authorList>
    </citation>
    <scope>NUCLEOTIDE SEQUENCE [LARGE SCALE GENOMIC DNA]</scope>
</reference>
<dbReference type="OMA" id="FMLNIRN"/>
<dbReference type="STRING" id="137246.A0A401RFJ4"/>
<sequence length="124" mass="14025">MISHIQLIWPLAFCVAGISGDIIMTQSPPVLSVGLGQTATLTYKSSEHASRDVEWYQQREGQKPSLLIYDATTRFTGVSSRFTGTQVSSTHFTLTIRNVQNEDVADYYCQQSRSWSWHSDTQLY</sequence>
<keyword evidence="5" id="KW-1185">Reference proteome</keyword>
<dbReference type="Proteomes" id="UP000287033">
    <property type="component" value="Unassembled WGS sequence"/>
</dbReference>
<dbReference type="InterPro" id="IPR013783">
    <property type="entry name" value="Ig-like_fold"/>
</dbReference>
<feature type="domain" description="Immunoglobulin" evidence="3">
    <location>
        <begin position="28"/>
        <end position="124"/>
    </location>
</feature>
<feature type="chain" id="PRO_5019128924" description="Ig-like domain-containing protein" evidence="1">
    <location>
        <begin position="21"/>
        <end position="124"/>
    </location>
</feature>
<evidence type="ECO:0000313" key="5">
    <source>
        <dbReference type="Proteomes" id="UP000287033"/>
    </source>
</evidence>
<organism evidence="4 5">
    <name type="scientific">Chiloscyllium punctatum</name>
    <name type="common">Brownbanded bambooshark</name>
    <name type="synonym">Hemiscyllium punctatum</name>
    <dbReference type="NCBI Taxonomy" id="137246"/>
    <lineage>
        <taxon>Eukaryota</taxon>
        <taxon>Metazoa</taxon>
        <taxon>Chordata</taxon>
        <taxon>Craniata</taxon>
        <taxon>Vertebrata</taxon>
        <taxon>Chondrichthyes</taxon>
        <taxon>Elasmobranchii</taxon>
        <taxon>Galeomorphii</taxon>
        <taxon>Galeoidea</taxon>
        <taxon>Orectolobiformes</taxon>
        <taxon>Hemiscylliidae</taxon>
        <taxon>Chiloscyllium</taxon>
    </lineage>
</organism>
<keyword evidence="1" id="KW-0732">Signal</keyword>
<comment type="caution">
    <text evidence="4">The sequence shown here is derived from an EMBL/GenBank/DDBJ whole genome shotgun (WGS) entry which is preliminary data.</text>
</comment>
<evidence type="ECO:0000313" key="4">
    <source>
        <dbReference type="EMBL" id="GCC16922.1"/>
    </source>
</evidence>
<feature type="signal peptide" evidence="1">
    <location>
        <begin position="1"/>
        <end position="20"/>
    </location>
</feature>
<evidence type="ECO:0008006" key="6">
    <source>
        <dbReference type="Google" id="ProtNLM"/>
    </source>
</evidence>
<dbReference type="Gene3D" id="2.60.40.10">
    <property type="entry name" value="Immunoglobulins"/>
    <property type="match status" value="1"/>
</dbReference>
<proteinExistence type="predicted"/>
<feature type="domain" description="Immunoglobulin V-set" evidence="2">
    <location>
        <begin position="38"/>
        <end position="111"/>
    </location>
</feature>